<keyword evidence="9" id="KW-1133">Transmembrane helix</keyword>
<dbReference type="PROSITE" id="PS00107">
    <property type="entry name" value="PROTEIN_KINASE_ATP"/>
    <property type="match status" value="1"/>
</dbReference>
<sequence>MAPQVIAARYELVELLGRGGMGAVWRARDRTLDREVAIKEVSLPRGLDEAAVGRVYARTFREARSAARLDHPGIVTVHDVIEEDGRPWIVMRLVRAPALDRVLGRDGPLPPGRVAAIGLDLLDALRAAHAAGVVHRDVKPGNVLLPHGRAVLTDFGIATMAGDETLTQAGAIVGSPAYLAPEQARYQKATPASDLWSLGGTLYAAVEGRPPFRRPDMWGVMAAVLSDEPDALRLAGPLTPVLNGLLRKDPEQRIGHDETERLLREVVQGAPAPNPMASPSGPPPAPPANVPRNMTLPPMPAPPTVETPLPGTPGTPRAPARRGPRWALIVPGGVLAAALLAAAVVLVVFIGTAQDDPGVSPSPSGRSGSPGATAQSTAVPRGYREYRGARFVAAVPSGWKEDRDGSGPDITFTDPGRDARRGIAVQKVANTTGNEGAYLAQAERGLRQEYDEYDRVSFDPSLPYLGGQAAQIEFTFTRDGVKGRCRVRLISFDASLYMITMVGRADTWQAGMPHFDTFLSSFRSP</sequence>
<feature type="region of interest" description="Disordered" evidence="8">
    <location>
        <begin position="356"/>
        <end position="380"/>
    </location>
</feature>
<dbReference type="PROSITE" id="PS00108">
    <property type="entry name" value="PROTEIN_KINASE_ST"/>
    <property type="match status" value="1"/>
</dbReference>
<comment type="caution">
    <text evidence="11">The sequence shown here is derived from an EMBL/GenBank/DDBJ whole genome shotgun (WGS) entry which is preliminary data.</text>
</comment>
<dbReference type="InterPro" id="IPR011009">
    <property type="entry name" value="Kinase-like_dom_sf"/>
</dbReference>
<keyword evidence="9" id="KW-0812">Transmembrane</keyword>
<feature type="transmembrane region" description="Helical" evidence="9">
    <location>
        <begin position="326"/>
        <end position="350"/>
    </location>
</feature>
<evidence type="ECO:0000256" key="8">
    <source>
        <dbReference type="SAM" id="MobiDB-lite"/>
    </source>
</evidence>
<dbReference type="EC" id="2.7.11.1" evidence="1"/>
<accession>A0ABW1ACI1</accession>
<dbReference type="InterPro" id="IPR017441">
    <property type="entry name" value="Protein_kinase_ATP_BS"/>
</dbReference>
<evidence type="ECO:0000256" key="3">
    <source>
        <dbReference type="ARBA" id="ARBA00022679"/>
    </source>
</evidence>
<dbReference type="GO" id="GO:0016301">
    <property type="term" value="F:kinase activity"/>
    <property type="evidence" value="ECO:0007669"/>
    <property type="project" value="UniProtKB-KW"/>
</dbReference>
<dbReference type="EMBL" id="JBHSON010000090">
    <property type="protein sequence ID" value="MFC5752568.1"/>
    <property type="molecule type" value="Genomic_DNA"/>
</dbReference>
<dbReference type="Proteomes" id="UP001596074">
    <property type="component" value="Unassembled WGS sequence"/>
</dbReference>
<feature type="compositionally biased region" description="Pro residues" evidence="8">
    <location>
        <begin position="297"/>
        <end position="313"/>
    </location>
</feature>
<keyword evidence="6 7" id="KW-0067">ATP-binding</keyword>
<feature type="binding site" evidence="7">
    <location>
        <position position="39"/>
    </location>
    <ligand>
        <name>ATP</name>
        <dbReference type="ChEBI" id="CHEBI:30616"/>
    </ligand>
</feature>
<keyword evidence="4 7" id="KW-0547">Nucleotide-binding</keyword>
<gene>
    <name evidence="11" type="ORF">ACFPZN_43740</name>
</gene>
<dbReference type="RefSeq" id="WP_378288679.1">
    <property type="nucleotide sequence ID" value="NZ_JBHSON010000090.1"/>
</dbReference>
<protein>
    <recommendedName>
        <fullName evidence="1">non-specific serine/threonine protein kinase</fullName>
        <ecNumber evidence="1">2.7.11.1</ecNumber>
    </recommendedName>
</protein>
<evidence type="ECO:0000256" key="5">
    <source>
        <dbReference type="ARBA" id="ARBA00022777"/>
    </source>
</evidence>
<evidence type="ECO:0000313" key="11">
    <source>
        <dbReference type="EMBL" id="MFC5752568.1"/>
    </source>
</evidence>
<dbReference type="CDD" id="cd14014">
    <property type="entry name" value="STKc_PknB_like"/>
    <property type="match status" value="1"/>
</dbReference>
<proteinExistence type="predicted"/>
<name>A0ABW1ACI1_9ACTN</name>
<evidence type="ECO:0000256" key="9">
    <source>
        <dbReference type="SAM" id="Phobius"/>
    </source>
</evidence>
<evidence type="ECO:0000256" key="1">
    <source>
        <dbReference type="ARBA" id="ARBA00012513"/>
    </source>
</evidence>
<keyword evidence="12" id="KW-1185">Reference proteome</keyword>
<organism evidence="11 12">
    <name type="scientific">Actinomadura rugatobispora</name>
    <dbReference type="NCBI Taxonomy" id="1994"/>
    <lineage>
        <taxon>Bacteria</taxon>
        <taxon>Bacillati</taxon>
        <taxon>Actinomycetota</taxon>
        <taxon>Actinomycetes</taxon>
        <taxon>Streptosporangiales</taxon>
        <taxon>Thermomonosporaceae</taxon>
        <taxon>Actinomadura</taxon>
    </lineage>
</organism>
<dbReference type="InterPro" id="IPR008271">
    <property type="entry name" value="Ser/Thr_kinase_AS"/>
</dbReference>
<dbReference type="PANTHER" id="PTHR43289">
    <property type="entry name" value="MITOGEN-ACTIVATED PROTEIN KINASE KINASE KINASE 20-RELATED"/>
    <property type="match status" value="1"/>
</dbReference>
<reference evidence="12" key="1">
    <citation type="journal article" date="2019" name="Int. J. Syst. Evol. Microbiol.">
        <title>The Global Catalogue of Microorganisms (GCM) 10K type strain sequencing project: providing services to taxonomists for standard genome sequencing and annotation.</title>
        <authorList>
            <consortium name="The Broad Institute Genomics Platform"/>
            <consortium name="The Broad Institute Genome Sequencing Center for Infectious Disease"/>
            <person name="Wu L."/>
            <person name="Ma J."/>
        </authorList>
    </citation>
    <scope>NUCLEOTIDE SEQUENCE [LARGE SCALE GENOMIC DNA]</scope>
    <source>
        <strain evidence="12">KCTC 42087</strain>
    </source>
</reference>
<evidence type="ECO:0000313" key="12">
    <source>
        <dbReference type="Proteomes" id="UP001596074"/>
    </source>
</evidence>
<dbReference type="PROSITE" id="PS50011">
    <property type="entry name" value="PROTEIN_KINASE_DOM"/>
    <property type="match status" value="1"/>
</dbReference>
<keyword evidence="3" id="KW-0808">Transferase</keyword>
<evidence type="ECO:0000256" key="2">
    <source>
        <dbReference type="ARBA" id="ARBA00022527"/>
    </source>
</evidence>
<dbReference type="Gene3D" id="3.30.200.20">
    <property type="entry name" value="Phosphorylase Kinase, domain 1"/>
    <property type="match status" value="1"/>
</dbReference>
<dbReference type="InterPro" id="IPR000719">
    <property type="entry name" value="Prot_kinase_dom"/>
</dbReference>
<feature type="region of interest" description="Disordered" evidence="8">
    <location>
        <begin position="270"/>
        <end position="322"/>
    </location>
</feature>
<dbReference type="SMART" id="SM00220">
    <property type="entry name" value="S_TKc"/>
    <property type="match status" value="1"/>
</dbReference>
<evidence type="ECO:0000256" key="6">
    <source>
        <dbReference type="ARBA" id="ARBA00022840"/>
    </source>
</evidence>
<evidence type="ECO:0000256" key="7">
    <source>
        <dbReference type="PROSITE-ProRule" id="PRU10141"/>
    </source>
</evidence>
<dbReference type="Gene3D" id="1.10.510.10">
    <property type="entry name" value="Transferase(Phosphotransferase) domain 1"/>
    <property type="match status" value="1"/>
</dbReference>
<feature type="domain" description="Protein kinase" evidence="10">
    <location>
        <begin position="10"/>
        <end position="267"/>
    </location>
</feature>
<feature type="compositionally biased region" description="Pro residues" evidence="8">
    <location>
        <begin position="272"/>
        <end position="289"/>
    </location>
</feature>
<dbReference type="Gene3D" id="3.40.1000.10">
    <property type="entry name" value="Mog1/PsbP, alpha/beta/alpha sandwich"/>
    <property type="match status" value="1"/>
</dbReference>
<evidence type="ECO:0000256" key="4">
    <source>
        <dbReference type="ARBA" id="ARBA00022741"/>
    </source>
</evidence>
<dbReference type="PANTHER" id="PTHR43289:SF6">
    <property type="entry name" value="SERINE_THREONINE-PROTEIN KINASE NEKL-3"/>
    <property type="match status" value="1"/>
</dbReference>
<evidence type="ECO:0000259" key="10">
    <source>
        <dbReference type="PROSITE" id="PS50011"/>
    </source>
</evidence>
<keyword evidence="5 11" id="KW-0418">Kinase</keyword>
<keyword evidence="9" id="KW-0472">Membrane</keyword>
<dbReference type="SUPFAM" id="SSF56112">
    <property type="entry name" value="Protein kinase-like (PK-like)"/>
    <property type="match status" value="1"/>
</dbReference>
<feature type="compositionally biased region" description="Low complexity" evidence="8">
    <location>
        <begin position="357"/>
        <end position="371"/>
    </location>
</feature>
<keyword evidence="2" id="KW-0723">Serine/threonine-protein kinase</keyword>
<dbReference type="Pfam" id="PF00069">
    <property type="entry name" value="Pkinase"/>
    <property type="match status" value="1"/>
</dbReference>